<gene>
    <name evidence="2" type="ORF">B0H17DRAFT_663735</name>
</gene>
<feature type="compositionally biased region" description="Basic and acidic residues" evidence="1">
    <location>
        <begin position="76"/>
        <end position="88"/>
    </location>
</feature>
<protein>
    <submittedName>
        <fullName evidence="2">Uncharacterized protein</fullName>
    </submittedName>
</protein>
<sequence length="100" mass="11128">MPLGTAALRYRTYVHTDGSPFIPGWPARDPACSPVYSRYTALMSMGPTRGSGQLEFSCRPEPAIDNAFMHSQTKALEPENWDRDRSPESVKVPRRNCLAG</sequence>
<evidence type="ECO:0000313" key="2">
    <source>
        <dbReference type="EMBL" id="KAJ7705274.1"/>
    </source>
</evidence>
<dbReference type="Proteomes" id="UP001221757">
    <property type="component" value="Unassembled WGS sequence"/>
</dbReference>
<dbReference type="EMBL" id="JARKIE010000008">
    <property type="protein sequence ID" value="KAJ7705274.1"/>
    <property type="molecule type" value="Genomic_DNA"/>
</dbReference>
<evidence type="ECO:0000313" key="3">
    <source>
        <dbReference type="Proteomes" id="UP001221757"/>
    </source>
</evidence>
<dbReference type="AlphaFoldDB" id="A0AAD7GU65"/>
<comment type="caution">
    <text evidence="2">The sequence shown here is derived from an EMBL/GenBank/DDBJ whole genome shotgun (WGS) entry which is preliminary data.</text>
</comment>
<feature type="region of interest" description="Disordered" evidence="1">
    <location>
        <begin position="73"/>
        <end position="100"/>
    </location>
</feature>
<name>A0AAD7GU65_MYCRO</name>
<accession>A0AAD7GU65</accession>
<reference evidence="2" key="1">
    <citation type="submission" date="2023-03" db="EMBL/GenBank/DDBJ databases">
        <title>Massive genome expansion in bonnet fungi (Mycena s.s.) driven by repeated elements and novel gene families across ecological guilds.</title>
        <authorList>
            <consortium name="Lawrence Berkeley National Laboratory"/>
            <person name="Harder C.B."/>
            <person name="Miyauchi S."/>
            <person name="Viragh M."/>
            <person name="Kuo A."/>
            <person name="Thoen E."/>
            <person name="Andreopoulos B."/>
            <person name="Lu D."/>
            <person name="Skrede I."/>
            <person name="Drula E."/>
            <person name="Henrissat B."/>
            <person name="Morin E."/>
            <person name="Kohler A."/>
            <person name="Barry K."/>
            <person name="LaButti K."/>
            <person name="Morin E."/>
            <person name="Salamov A."/>
            <person name="Lipzen A."/>
            <person name="Mereny Z."/>
            <person name="Hegedus B."/>
            <person name="Baldrian P."/>
            <person name="Stursova M."/>
            <person name="Weitz H."/>
            <person name="Taylor A."/>
            <person name="Grigoriev I.V."/>
            <person name="Nagy L.G."/>
            <person name="Martin F."/>
            <person name="Kauserud H."/>
        </authorList>
    </citation>
    <scope>NUCLEOTIDE SEQUENCE</scope>
    <source>
        <strain evidence="2">CBHHK067</strain>
    </source>
</reference>
<proteinExistence type="predicted"/>
<organism evidence="2 3">
    <name type="scientific">Mycena rosella</name>
    <name type="common">Pink bonnet</name>
    <name type="synonym">Agaricus rosellus</name>
    <dbReference type="NCBI Taxonomy" id="1033263"/>
    <lineage>
        <taxon>Eukaryota</taxon>
        <taxon>Fungi</taxon>
        <taxon>Dikarya</taxon>
        <taxon>Basidiomycota</taxon>
        <taxon>Agaricomycotina</taxon>
        <taxon>Agaricomycetes</taxon>
        <taxon>Agaricomycetidae</taxon>
        <taxon>Agaricales</taxon>
        <taxon>Marasmiineae</taxon>
        <taxon>Mycenaceae</taxon>
        <taxon>Mycena</taxon>
    </lineage>
</organism>
<evidence type="ECO:0000256" key="1">
    <source>
        <dbReference type="SAM" id="MobiDB-lite"/>
    </source>
</evidence>
<keyword evidence="3" id="KW-1185">Reference proteome</keyword>